<sequence>MPPEHHALERLQAWYVEQCDGEWEHEFGIEIDTLDNPGWRVEVQVKGTALENEPFSRTEVHRSEHDWVVCWTDTERGVFHAACGPRNLNEALPSFLHWAEDAHAPEP</sequence>
<dbReference type="InterPro" id="IPR028228">
    <property type="entry name" value="Imm53"/>
</dbReference>
<accession>A0AAU7AWI3</accession>
<evidence type="ECO:0000313" key="1">
    <source>
        <dbReference type="EMBL" id="XAY05977.1"/>
    </source>
</evidence>
<protein>
    <recommendedName>
        <fullName evidence="2">Rhodanese-related sulfurtransferase</fullName>
    </recommendedName>
</protein>
<organism evidence="1">
    <name type="scientific">Paraconexibacter sp. AEG42_29</name>
    <dbReference type="NCBI Taxonomy" id="2997339"/>
    <lineage>
        <taxon>Bacteria</taxon>
        <taxon>Bacillati</taxon>
        <taxon>Actinomycetota</taxon>
        <taxon>Thermoleophilia</taxon>
        <taxon>Solirubrobacterales</taxon>
        <taxon>Paraconexibacteraceae</taxon>
        <taxon>Paraconexibacter</taxon>
    </lineage>
</organism>
<reference evidence="1" key="1">
    <citation type="submission" date="2022-12" db="EMBL/GenBank/DDBJ databases">
        <title>Paraconexibacter alkalitolerans sp. nov. and Baekduia alba sp. nov., isolated from soil and emended description of the genera Paraconexibacter (Chun et al., 2020) and Baekduia (An et al., 2020).</title>
        <authorList>
            <person name="Vieira S."/>
            <person name="Huber K.J."/>
            <person name="Geppert A."/>
            <person name="Wolf J."/>
            <person name="Neumann-Schaal M."/>
            <person name="Muesken M."/>
            <person name="Overmann J."/>
        </authorList>
    </citation>
    <scope>NUCLEOTIDE SEQUENCE</scope>
    <source>
        <strain evidence="1">AEG42_29</strain>
    </source>
</reference>
<dbReference type="Pfam" id="PF15580">
    <property type="entry name" value="Imm53"/>
    <property type="match status" value="1"/>
</dbReference>
<proteinExistence type="predicted"/>
<dbReference type="KEGG" id="parq:DSM112329_02838"/>
<gene>
    <name evidence="1" type="ORF">DSM112329_02838</name>
</gene>
<dbReference type="EMBL" id="CP114014">
    <property type="protein sequence ID" value="XAY05977.1"/>
    <property type="molecule type" value="Genomic_DNA"/>
</dbReference>
<dbReference type="AlphaFoldDB" id="A0AAU7AWI3"/>
<evidence type="ECO:0008006" key="2">
    <source>
        <dbReference type="Google" id="ProtNLM"/>
    </source>
</evidence>
<name>A0AAU7AWI3_9ACTN</name>
<dbReference type="RefSeq" id="WP_354697210.1">
    <property type="nucleotide sequence ID" value="NZ_CP114014.1"/>
</dbReference>